<comment type="caution">
    <text evidence="2">The sequence shown here is derived from an EMBL/GenBank/DDBJ whole genome shotgun (WGS) entry which is preliminary data.</text>
</comment>
<organism evidence="2 3">
    <name type="scientific">Brassica carinata</name>
    <name type="common">Ethiopian mustard</name>
    <name type="synonym">Abyssinian cabbage</name>
    <dbReference type="NCBI Taxonomy" id="52824"/>
    <lineage>
        <taxon>Eukaryota</taxon>
        <taxon>Viridiplantae</taxon>
        <taxon>Streptophyta</taxon>
        <taxon>Embryophyta</taxon>
        <taxon>Tracheophyta</taxon>
        <taxon>Spermatophyta</taxon>
        <taxon>Magnoliopsida</taxon>
        <taxon>eudicotyledons</taxon>
        <taxon>Gunneridae</taxon>
        <taxon>Pentapetalae</taxon>
        <taxon>rosids</taxon>
        <taxon>malvids</taxon>
        <taxon>Brassicales</taxon>
        <taxon>Brassicaceae</taxon>
        <taxon>Brassiceae</taxon>
        <taxon>Brassica</taxon>
    </lineage>
</organism>
<feature type="region of interest" description="Disordered" evidence="1">
    <location>
        <begin position="1"/>
        <end position="88"/>
    </location>
</feature>
<protein>
    <submittedName>
        <fullName evidence="2">Uncharacterized protein</fullName>
    </submittedName>
</protein>
<proteinExistence type="predicted"/>
<sequence>MLISTWMYAGRMRGSASPRGTGRMDKRQYARPQGRGTCNPCGNGTLAREPEPAGAFARDGRAAREVKNRTRRYERDDVHGTEHPRGED</sequence>
<reference evidence="2 3" key="1">
    <citation type="submission" date="2020-02" db="EMBL/GenBank/DDBJ databases">
        <authorList>
            <person name="Ma Q."/>
            <person name="Huang Y."/>
            <person name="Song X."/>
            <person name="Pei D."/>
        </authorList>
    </citation>
    <scope>NUCLEOTIDE SEQUENCE [LARGE SCALE GENOMIC DNA]</scope>
    <source>
        <strain evidence="2">Sxm20200214</strain>
        <tissue evidence="2">Leaf</tissue>
    </source>
</reference>
<feature type="compositionally biased region" description="Basic and acidic residues" evidence="1">
    <location>
        <begin position="58"/>
        <end position="88"/>
    </location>
</feature>
<keyword evidence="3" id="KW-1185">Reference proteome</keyword>
<evidence type="ECO:0000313" key="2">
    <source>
        <dbReference type="EMBL" id="KAG2307053.1"/>
    </source>
</evidence>
<evidence type="ECO:0000256" key="1">
    <source>
        <dbReference type="SAM" id="MobiDB-lite"/>
    </source>
</evidence>
<gene>
    <name evidence="2" type="ORF">Bca52824_026801</name>
</gene>
<evidence type="ECO:0000313" key="3">
    <source>
        <dbReference type="Proteomes" id="UP000886595"/>
    </source>
</evidence>
<accession>A0A8X7SIK5</accession>
<dbReference type="Proteomes" id="UP000886595">
    <property type="component" value="Unassembled WGS sequence"/>
</dbReference>
<dbReference type="AlphaFoldDB" id="A0A8X7SIK5"/>
<name>A0A8X7SIK5_BRACI</name>
<dbReference type="EMBL" id="JAAMPC010000006">
    <property type="protein sequence ID" value="KAG2307053.1"/>
    <property type="molecule type" value="Genomic_DNA"/>
</dbReference>